<name>A0A1J5PHK8_9ZZZZ</name>
<sequence>MRIIIFSLIVAGVFAPWSAAISQSAVAPAIAPQASPTAEQLLHSEVGSTHIPVQAKPATYVNPYANNSDAIVEGRKLFNSMNCVGCHAPQGGGGMGPPLSDAEWIYGDRPEQIYLTIMQGRPNGMPSFGSILPDDSIWELVAYIKTLNSTPAQSK</sequence>
<dbReference type="GO" id="GO:0009055">
    <property type="term" value="F:electron transfer activity"/>
    <property type="evidence" value="ECO:0007669"/>
    <property type="project" value="InterPro"/>
</dbReference>
<dbReference type="InterPro" id="IPR036909">
    <property type="entry name" value="Cyt_c-like_dom_sf"/>
</dbReference>
<accession>A0A1J5PHK8</accession>
<evidence type="ECO:0000256" key="2">
    <source>
        <dbReference type="ARBA" id="ARBA00022723"/>
    </source>
</evidence>
<evidence type="ECO:0000256" key="3">
    <source>
        <dbReference type="ARBA" id="ARBA00023004"/>
    </source>
</evidence>
<proteinExistence type="predicted"/>
<keyword evidence="1" id="KW-0349">Heme</keyword>
<evidence type="ECO:0000313" key="5">
    <source>
        <dbReference type="EMBL" id="OIQ70934.1"/>
    </source>
</evidence>
<evidence type="ECO:0000259" key="4">
    <source>
        <dbReference type="PROSITE" id="PS51007"/>
    </source>
</evidence>
<organism evidence="5">
    <name type="scientific">mine drainage metagenome</name>
    <dbReference type="NCBI Taxonomy" id="410659"/>
    <lineage>
        <taxon>unclassified sequences</taxon>
        <taxon>metagenomes</taxon>
        <taxon>ecological metagenomes</taxon>
    </lineage>
</organism>
<evidence type="ECO:0000256" key="1">
    <source>
        <dbReference type="ARBA" id="ARBA00022617"/>
    </source>
</evidence>
<dbReference type="PANTHER" id="PTHR33751:SF1">
    <property type="entry name" value="CBB3-TYPE CYTOCHROME C OXIDASE SUBUNIT FIXP"/>
    <property type="match status" value="1"/>
</dbReference>
<dbReference type="GO" id="GO:0046872">
    <property type="term" value="F:metal ion binding"/>
    <property type="evidence" value="ECO:0007669"/>
    <property type="project" value="UniProtKB-KW"/>
</dbReference>
<dbReference type="EMBL" id="MLJW01003955">
    <property type="protein sequence ID" value="OIQ70934.1"/>
    <property type="molecule type" value="Genomic_DNA"/>
</dbReference>
<gene>
    <name evidence="5" type="primary">ccoP2_3</name>
    <name evidence="5" type="ORF">GALL_474510</name>
</gene>
<dbReference type="SUPFAM" id="SSF46626">
    <property type="entry name" value="Cytochrome c"/>
    <property type="match status" value="1"/>
</dbReference>
<dbReference type="InterPro" id="IPR009056">
    <property type="entry name" value="Cyt_c-like_dom"/>
</dbReference>
<protein>
    <submittedName>
        <fullName evidence="5">Cbb3-type cytochrome c oxidase subunit CcoP2</fullName>
    </submittedName>
</protein>
<dbReference type="InterPro" id="IPR050597">
    <property type="entry name" value="Cytochrome_c_Oxidase_Subunit"/>
</dbReference>
<dbReference type="Gene3D" id="1.10.760.10">
    <property type="entry name" value="Cytochrome c-like domain"/>
    <property type="match status" value="1"/>
</dbReference>
<dbReference type="PROSITE" id="PS51007">
    <property type="entry name" value="CYTC"/>
    <property type="match status" value="1"/>
</dbReference>
<keyword evidence="2" id="KW-0479">Metal-binding</keyword>
<dbReference type="Pfam" id="PF13442">
    <property type="entry name" value="Cytochrome_CBB3"/>
    <property type="match status" value="1"/>
</dbReference>
<dbReference type="PANTHER" id="PTHR33751">
    <property type="entry name" value="CBB3-TYPE CYTOCHROME C OXIDASE SUBUNIT FIXP"/>
    <property type="match status" value="1"/>
</dbReference>
<dbReference type="GO" id="GO:0020037">
    <property type="term" value="F:heme binding"/>
    <property type="evidence" value="ECO:0007669"/>
    <property type="project" value="InterPro"/>
</dbReference>
<dbReference type="AlphaFoldDB" id="A0A1J5PHK8"/>
<comment type="caution">
    <text evidence="5">The sequence shown here is derived from an EMBL/GenBank/DDBJ whole genome shotgun (WGS) entry which is preliminary data.</text>
</comment>
<keyword evidence="3" id="KW-0408">Iron</keyword>
<feature type="domain" description="Cytochrome c" evidence="4">
    <location>
        <begin position="69"/>
        <end position="148"/>
    </location>
</feature>
<reference evidence="5" key="1">
    <citation type="submission" date="2016-10" db="EMBL/GenBank/DDBJ databases">
        <title>Sequence of Gallionella enrichment culture.</title>
        <authorList>
            <person name="Poehlein A."/>
            <person name="Muehling M."/>
            <person name="Daniel R."/>
        </authorList>
    </citation>
    <scope>NUCLEOTIDE SEQUENCE</scope>
</reference>